<comment type="caution">
    <text evidence="1">The sequence shown here is derived from an EMBL/GenBank/DDBJ whole genome shotgun (WGS) entry which is preliminary data.</text>
</comment>
<gene>
    <name evidence="1" type="ORF">M947_11410</name>
</gene>
<dbReference type="STRING" id="1172190.M947_11410"/>
<sequence length="79" mass="8847">MTKPSHNLMAYNSQICVDDKFKFIVATDVTSHGSDKQELHKMALQTKEVIDNPDLIITANYNGLKNQEEFGLGSLFSSK</sequence>
<proteinExistence type="predicted"/>
<dbReference type="RefSeq" id="WP_021288514.1">
    <property type="nucleotide sequence ID" value="NZ_AUPZ01000022.1"/>
</dbReference>
<evidence type="ECO:0000313" key="2">
    <source>
        <dbReference type="Proteomes" id="UP000015520"/>
    </source>
</evidence>
<organism evidence="1 2">
    <name type="scientific">Sulfurimonas hongkongensis</name>
    <dbReference type="NCBI Taxonomy" id="1172190"/>
    <lineage>
        <taxon>Bacteria</taxon>
        <taxon>Pseudomonadati</taxon>
        <taxon>Campylobacterota</taxon>
        <taxon>Epsilonproteobacteria</taxon>
        <taxon>Campylobacterales</taxon>
        <taxon>Sulfurimonadaceae</taxon>
        <taxon>Sulfurimonas</taxon>
    </lineage>
</organism>
<protein>
    <submittedName>
        <fullName evidence="1">Uncharacterized protein</fullName>
    </submittedName>
</protein>
<dbReference type="AlphaFoldDB" id="T0JBT7"/>
<keyword evidence="2" id="KW-1185">Reference proteome</keyword>
<evidence type="ECO:0000313" key="1">
    <source>
        <dbReference type="EMBL" id="EQB34297.1"/>
    </source>
</evidence>
<name>T0JBT7_9BACT</name>
<accession>T0JBT7</accession>
<dbReference type="PATRIC" id="fig|1172190.3.peg.2198"/>
<dbReference type="Proteomes" id="UP000015520">
    <property type="component" value="Unassembled WGS sequence"/>
</dbReference>
<reference evidence="1 2" key="1">
    <citation type="submission" date="2013-07" db="EMBL/GenBank/DDBJ databases">
        <title>Sulfurimonas hongkongensis AST-10 Genome Sequencing.</title>
        <authorList>
            <person name="Cai L."/>
            <person name="Zhang T."/>
        </authorList>
    </citation>
    <scope>NUCLEOTIDE SEQUENCE [LARGE SCALE GENOMIC DNA]</scope>
    <source>
        <strain evidence="1 2">AST-10</strain>
    </source>
</reference>
<dbReference type="EMBL" id="AUPZ01000022">
    <property type="protein sequence ID" value="EQB34297.1"/>
    <property type="molecule type" value="Genomic_DNA"/>
</dbReference>